<dbReference type="GeneID" id="55995154"/>
<dbReference type="EMBL" id="CP055901">
    <property type="protein sequence ID" value="QKX60519.1"/>
    <property type="molecule type" value="Genomic_DNA"/>
</dbReference>
<dbReference type="SUPFAM" id="SSF51735">
    <property type="entry name" value="NAD(P)-binding Rossmann-fold domains"/>
    <property type="match status" value="1"/>
</dbReference>
<dbReference type="AlphaFoldDB" id="A0A7H8R2C0"/>
<dbReference type="RefSeq" id="XP_035346695.1">
    <property type="nucleotide sequence ID" value="XM_035490802.1"/>
</dbReference>
<dbReference type="Gene3D" id="3.40.50.720">
    <property type="entry name" value="NAD(P)-binding Rossmann-like Domain"/>
    <property type="match status" value="1"/>
</dbReference>
<proteinExistence type="inferred from homology"/>
<evidence type="ECO:0000313" key="5">
    <source>
        <dbReference type="EMBL" id="QKX60519.1"/>
    </source>
</evidence>
<dbReference type="PRINTS" id="PR00081">
    <property type="entry name" value="GDHRDH"/>
</dbReference>
<sequence length="338" mass="36120">MSSKYADAHRSTNGPGDGRPTAVQIVEDEDLTGKLVGKVFLITGCSSGLGVETAKALATTGATLYLTARDIPAAETALASILKPGQVEIIEMDLGSLAGVRAGAERFLAKSTQLNVLICNAGVMAIANLTTTVDGFETQFGVNHLAHFLLVQLLKDTLLASSSPKFASRVVAVSSSGHRGGGIRVDDYDFIKRPEEYNMWGAYSQSKTANIYMANEIERRFGSQGLHATSLMPGAISTGIQRHLPAEESKEYARTTWKTMKSPAQGAATTVLAAIGKEFENKGGVYLENCEVAGLYPDDREYDHVPNIAGYAEHAFNEELAIKLWADSLKMIGGDSVL</sequence>
<evidence type="ECO:0000313" key="6">
    <source>
        <dbReference type="Proteomes" id="UP000509510"/>
    </source>
</evidence>
<dbReference type="Proteomes" id="UP000509510">
    <property type="component" value="Chromosome IV"/>
</dbReference>
<dbReference type="GO" id="GO:0016491">
    <property type="term" value="F:oxidoreductase activity"/>
    <property type="evidence" value="ECO:0007669"/>
    <property type="project" value="UniProtKB-KW"/>
</dbReference>
<protein>
    <submittedName>
        <fullName evidence="5">Uncharacterized protein</fullName>
    </submittedName>
</protein>
<dbReference type="OrthoDB" id="191139at2759"/>
<evidence type="ECO:0000256" key="3">
    <source>
        <dbReference type="ARBA" id="ARBA00023002"/>
    </source>
</evidence>
<dbReference type="KEGG" id="trg:TRUGW13939_07664"/>
<dbReference type="InterPro" id="IPR002347">
    <property type="entry name" value="SDR_fam"/>
</dbReference>
<gene>
    <name evidence="5" type="ORF">TRUGW13939_07664</name>
</gene>
<dbReference type="PANTHER" id="PTHR24320">
    <property type="entry name" value="RETINOL DEHYDROGENASE"/>
    <property type="match status" value="1"/>
</dbReference>
<feature type="compositionally biased region" description="Basic and acidic residues" evidence="4">
    <location>
        <begin position="1"/>
        <end position="10"/>
    </location>
</feature>
<keyword evidence="6" id="KW-1185">Reference proteome</keyword>
<dbReference type="Pfam" id="PF00106">
    <property type="entry name" value="adh_short"/>
    <property type="match status" value="1"/>
</dbReference>
<organism evidence="5 6">
    <name type="scientific">Talaromyces rugulosus</name>
    <name type="common">Penicillium rugulosum</name>
    <dbReference type="NCBI Taxonomy" id="121627"/>
    <lineage>
        <taxon>Eukaryota</taxon>
        <taxon>Fungi</taxon>
        <taxon>Dikarya</taxon>
        <taxon>Ascomycota</taxon>
        <taxon>Pezizomycotina</taxon>
        <taxon>Eurotiomycetes</taxon>
        <taxon>Eurotiomycetidae</taxon>
        <taxon>Eurotiales</taxon>
        <taxon>Trichocomaceae</taxon>
        <taxon>Talaromyces</taxon>
        <taxon>Talaromyces sect. Islandici</taxon>
    </lineage>
</organism>
<keyword evidence="3" id="KW-0560">Oxidoreductase</keyword>
<feature type="region of interest" description="Disordered" evidence="4">
    <location>
        <begin position="1"/>
        <end position="21"/>
    </location>
</feature>
<comment type="similarity">
    <text evidence="1">Belongs to the short-chain dehydrogenases/reductases (SDR) family.</text>
</comment>
<dbReference type="InterPro" id="IPR036291">
    <property type="entry name" value="NAD(P)-bd_dom_sf"/>
</dbReference>
<evidence type="ECO:0000256" key="2">
    <source>
        <dbReference type="ARBA" id="ARBA00022857"/>
    </source>
</evidence>
<accession>A0A7H8R2C0</accession>
<name>A0A7H8R2C0_TALRU</name>
<dbReference type="PANTHER" id="PTHR24320:SF272">
    <property type="entry name" value="NAD(P)-BINDING ROSSMANN-FOLD SUPERFAMILY PROTEIN"/>
    <property type="match status" value="1"/>
</dbReference>
<reference evidence="6" key="1">
    <citation type="submission" date="2020-06" db="EMBL/GenBank/DDBJ databases">
        <title>A chromosome-scale genome assembly of Talaromyces rugulosus W13939.</title>
        <authorList>
            <person name="Wang B."/>
            <person name="Guo L."/>
            <person name="Ye K."/>
            <person name="Wang L."/>
        </authorList>
    </citation>
    <scope>NUCLEOTIDE SEQUENCE [LARGE SCALE GENOMIC DNA]</scope>
    <source>
        <strain evidence="6">W13939</strain>
    </source>
</reference>
<evidence type="ECO:0000256" key="4">
    <source>
        <dbReference type="SAM" id="MobiDB-lite"/>
    </source>
</evidence>
<keyword evidence="2" id="KW-0521">NADP</keyword>
<evidence type="ECO:0000256" key="1">
    <source>
        <dbReference type="ARBA" id="ARBA00006484"/>
    </source>
</evidence>